<dbReference type="SUPFAM" id="SSF75217">
    <property type="entry name" value="alpha/beta knot"/>
    <property type="match status" value="1"/>
</dbReference>
<keyword evidence="11 15" id="KW-0819">tRNA processing</keyword>
<comment type="caution">
    <text evidence="19">The sequence shown here is derived from an EMBL/GenBank/DDBJ whole genome shotgun (WGS) entry which is preliminary data.</text>
</comment>
<gene>
    <name evidence="15 19" type="primary">trmD</name>
    <name evidence="19" type="ORF">JF888_10025</name>
</gene>
<feature type="binding site" evidence="15 16">
    <location>
        <position position="121"/>
    </location>
    <ligand>
        <name>S-adenosyl-L-methionine</name>
        <dbReference type="ChEBI" id="CHEBI:59789"/>
    </ligand>
</feature>
<evidence type="ECO:0000256" key="5">
    <source>
        <dbReference type="ARBA" id="ARBA00012807"/>
    </source>
</evidence>
<dbReference type="FunFam" id="3.40.1280.10:FF:000001">
    <property type="entry name" value="tRNA (guanine-N(1)-)-methyltransferase"/>
    <property type="match status" value="1"/>
</dbReference>
<dbReference type="NCBIfam" id="NF000648">
    <property type="entry name" value="PRK00026.1"/>
    <property type="match status" value="1"/>
</dbReference>
<dbReference type="AlphaFoldDB" id="A0A934KIM5"/>
<comment type="subunit">
    <text evidence="4 15 17">Homodimer.</text>
</comment>
<dbReference type="NCBIfam" id="TIGR00088">
    <property type="entry name" value="trmD"/>
    <property type="match status" value="1"/>
</dbReference>
<evidence type="ECO:0000256" key="3">
    <source>
        <dbReference type="ARBA" id="ARBA00007630"/>
    </source>
</evidence>
<keyword evidence="10 15" id="KW-0949">S-adenosyl-L-methionine</keyword>
<evidence type="ECO:0000256" key="8">
    <source>
        <dbReference type="ARBA" id="ARBA00022603"/>
    </source>
</evidence>
<evidence type="ECO:0000256" key="11">
    <source>
        <dbReference type="ARBA" id="ARBA00022694"/>
    </source>
</evidence>
<dbReference type="InterPro" id="IPR029028">
    <property type="entry name" value="Alpha/beta_knot_MTases"/>
</dbReference>
<dbReference type="Pfam" id="PF01746">
    <property type="entry name" value="tRNA_m1G_MT"/>
    <property type="match status" value="1"/>
</dbReference>
<evidence type="ECO:0000256" key="10">
    <source>
        <dbReference type="ARBA" id="ARBA00022691"/>
    </source>
</evidence>
<dbReference type="PANTHER" id="PTHR46417">
    <property type="entry name" value="TRNA (GUANINE-N(1)-)-METHYLTRANSFERASE"/>
    <property type="match status" value="1"/>
</dbReference>
<comment type="subcellular location">
    <subcellularLocation>
        <location evidence="2 15 17">Cytoplasm</location>
    </subcellularLocation>
</comment>
<dbReference type="HAMAP" id="MF_00605">
    <property type="entry name" value="TrmD"/>
    <property type="match status" value="1"/>
</dbReference>
<dbReference type="EMBL" id="JAEKNQ010000038">
    <property type="protein sequence ID" value="MBJ7603508.1"/>
    <property type="molecule type" value="Genomic_DNA"/>
</dbReference>
<evidence type="ECO:0000256" key="6">
    <source>
        <dbReference type="ARBA" id="ARBA00014679"/>
    </source>
</evidence>
<evidence type="ECO:0000256" key="7">
    <source>
        <dbReference type="ARBA" id="ARBA00022490"/>
    </source>
</evidence>
<evidence type="ECO:0000256" key="2">
    <source>
        <dbReference type="ARBA" id="ARBA00004496"/>
    </source>
</evidence>
<keyword evidence="7 15" id="KW-0963">Cytoplasm</keyword>
<evidence type="ECO:0000256" key="1">
    <source>
        <dbReference type="ARBA" id="ARBA00002634"/>
    </source>
</evidence>
<dbReference type="InterPro" id="IPR023148">
    <property type="entry name" value="tRNA_m1G_MeTrfase_C_sf"/>
</dbReference>
<feature type="domain" description="tRNA methyltransferase TRMD/TRM10-type" evidence="18">
    <location>
        <begin position="12"/>
        <end position="222"/>
    </location>
</feature>
<evidence type="ECO:0000256" key="13">
    <source>
        <dbReference type="ARBA" id="ARBA00033392"/>
    </source>
</evidence>
<dbReference type="RefSeq" id="WP_338179648.1">
    <property type="nucleotide sequence ID" value="NZ_JAEKNQ010000038.1"/>
</dbReference>
<dbReference type="InterPro" id="IPR016009">
    <property type="entry name" value="tRNA_MeTrfase_TRMD/TRM10"/>
</dbReference>
<name>A0A934KIM5_9BACT</name>
<evidence type="ECO:0000256" key="17">
    <source>
        <dbReference type="RuleBase" id="RU003464"/>
    </source>
</evidence>
<evidence type="ECO:0000259" key="18">
    <source>
        <dbReference type="Pfam" id="PF01746"/>
    </source>
</evidence>
<evidence type="ECO:0000256" key="9">
    <source>
        <dbReference type="ARBA" id="ARBA00022679"/>
    </source>
</evidence>
<dbReference type="Gene3D" id="1.10.1270.20">
    <property type="entry name" value="tRNA(m1g37)methyltransferase, domain 2"/>
    <property type="match status" value="1"/>
</dbReference>
<dbReference type="InterPro" id="IPR029026">
    <property type="entry name" value="tRNA_m1G_MTases_N"/>
</dbReference>
<dbReference type="PANTHER" id="PTHR46417:SF1">
    <property type="entry name" value="TRNA (GUANINE-N(1)-)-METHYLTRANSFERASE"/>
    <property type="match status" value="1"/>
</dbReference>
<feature type="binding site" evidence="15 16">
    <location>
        <begin position="141"/>
        <end position="146"/>
    </location>
    <ligand>
        <name>S-adenosyl-L-methionine</name>
        <dbReference type="ChEBI" id="CHEBI:59789"/>
    </ligand>
</feature>
<dbReference type="EC" id="2.1.1.228" evidence="5 15"/>
<dbReference type="InterPro" id="IPR002649">
    <property type="entry name" value="tRNA_m1G_MeTrfase_TrmD"/>
</dbReference>
<evidence type="ECO:0000256" key="4">
    <source>
        <dbReference type="ARBA" id="ARBA00011738"/>
    </source>
</evidence>
<proteinExistence type="inferred from homology"/>
<dbReference type="Gene3D" id="3.40.1280.10">
    <property type="match status" value="1"/>
</dbReference>
<evidence type="ECO:0000256" key="16">
    <source>
        <dbReference type="PIRSR" id="PIRSR000386-1"/>
    </source>
</evidence>
<keyword evidence="9 15" id="KW-0808">Transferase</keyword>
<dbReference type="GO" id="GO:0005829">
    <property type="term" value="C:cytosol"/>
    <property type="evidence" value="ECO:0007669"/>
    <property type="project" value="TreeGrafter"/>
</dbReference>
<evidence type="ECO:0000256" key="15">
    <source>
        <dbReference type="HAMAP-Rule" id="MF_00605"/>
    </source>
</evidence>
<protein>
    <recommendedName>
        <fullName evidence="6 15">tRNA (guanine-N(1)-)-methyltransferase</fullName>
        <ecNumber evidence="5 15">2.1.1.228</ecNumber>
    </recommendedName>
    <alternativeName>
        <fullName evidence="12 15">M1G-methyltransferase</fullName>
    </alternativeName>
    <alternativeName>
        <fullName evidence="13 15">tRNA [GM37] methyltransferase</fullName>
    </alternativeName>
</protein>
<dbReference type="GO" id="GO:0002939">
    <property type="term" value="P:tRNA N1-guanine methylation"/>
    <property type="evidence" value="ECO:0007669"/>
    <property type="project" value="TreeGrafter"/>
</dbReference>
<evidence type="ECO:0000313" key="19">
    <source>
        <dbReference type="EMBL" id="MBJ7603508.1"/>
    </source>
</evidence>
<accession>A0A934KIM5</accession>
<comment type="similarity">
    <text evidence="3 15 17">Belongs to the RNA methyltransferase TrmD family.</text>
</comment>
<dbReference type="CDD" id="cd18080">
    <property type="entry name" value="TrmD-like"/>
    <property type="match status" value="1"/>
</dbReference>
<dbReference type="Proteomes" id="UP000620075">
    <property type="component" value="Unassembled WGS sequence"/>
</dbReference>
<dbReference type="PIRSF" id="PIRSF000386">
    <property type="entry name" value="tRNA_mtase"/>
    <property type="match status" value="1"/>
</dbReference>
<organism evidence="19 20">
    <name type="scientific">Candidatus Dormiibacter inghamiae</name>
    <dbReference type="NCBI Taxonomy" id="3127013"/>
    <lineage>
        <taxon>Bacteria</taxon>
        <taxon>Bacillati</taxon>
        <taxon>Candidatus Dormiibacterota</taxon>
        <taxon>Candidatus Dormibacteria</taxon>
        <taxon>Candidatus Dormibacterales</taxon>
        <taxon>Candidatus Dormibacteraceae</taxon>
        <taxon>Candidatus Dormiibacter</taxon>
    </lineage>
</organism>
<comment type="function">
    <text evidence="1 15 17">Specifically methylates guanosine-37 in various tRNAs.</text>
</comment>
<evidence type="ECO:0000313" key="20">
    <source>
        <dbReference type="Proteomes" id="UP000620075"/>
    </source>
</evidence>
<dbReference type="GO" id="GO:0052906">
    <property type="term" value="F:tRNA (guanine(37)-N1)-methyltransferase activity"/>
    <property type="evidence" value="ECO:0007669"/>
    <property type="project" value="UniProtKB-UniRule"/>
</dbReference>
<comment type="catalytic activity">
    <reaction evidence="14 15 17">
        <text>guanosine(37) in tRNA + S-adenosyl-L-methionine = N(1)-methylguanosine(37) in tRNA + S-adenosyl-L-homocysteine + H(+)</text>
        <dbReference type="Rhea" id="RHEA:36899"/>
        <dbReference type="Rhea" id="RHEA-COMP:10145"/>
        <dbReference type="Rhea" id="RHEA-COMP:10147"/>
        <dbReference type="ChEBI" id="CHEBI:15378"/>
        <dbReference type="ChEBI" id="CHEBI:57856"/>
        <dbReference type="ChEBI" id="CHEBI:59789"/>
        <dbReference type="ChEBI" id="CHEBI:73542"/>
        <dbReference type="ChEBI" id="CHEBI:74269"/>
        <dbReference type="EC" id="2.1.1.228"/>
    </reaction>
</comment>
<evidence type="ECO:0000256" key="12">
    <source>
        <dbReference type="ARBA" id="ARBA00029736"/>
    </source>
</evidence>
<keyword evidence="8 15" id="KW-0489">Methyltransferase</keyword>
<reference evidence="19 20" key="1">
    <citation type="submission" date="2020-10" db="EMBL/GenBank/DDBJ databases">
        <title>Ca. Dormibacterota MAGs.</title>
        <authorList>
            <person name="Montgomery K."/>
        </authorList>
    </citation>
    <scope>NUCLEOTIDE SEQUENCE [LARGE SCALE GENOMIC DNA]</scope>
    <source>
        <strain evidence="19">SC8811_S16_3</strain>
    </source>
</reference>
<evidence type="ECO:0000256" key="14">
    <source>
        <dbReference type="ARBA" id="ARBA00047783"/>
    </source>
</evidence>
<sequence length="230" mass="24993">MLNPASASAAFRIDVVSIFPELVRVVAGFGVVGRALRCGLLELRTHDLRDHTRDRHRQVDDAPFGGGAGMVLKPEPIVSAVESIRTENSGQVILLEPWGERLNQPLAAQLSESSGLIIVCGRYEGIDDRVRQSLGAREVSIGDYVLSGAELPAMVLIDAVARLRPGVVGAGESLNQDTFAPEPGGWPQFTRPAEYRGLRVPEVLLSGDHTAIARWRRQHARRPVPSTEKP</sequence>